<feature type="region of interest" description="Disordered" evidence="1">
    <location>
        <begin position="460"/>
        <end position="506"/>
    </location>
</feature>
<dbReference type="Proteomes" id="UP000183567">
    <property type="component" value="Unassembled WGS sequence"/>
</dbReference>
<name>A0A1J8R1W1_9AGAM</name>
<reference evidence="2 3" key="1">
    <citation type="submission" date="2016-03" db="EMBL/GenBank/DDBJ databases">
        <title>Comparative genomics of the ectomycorrhizal sister species Rhizopogon vinicolor and Rhizopogon vesiculosus (Basidiomycota: Boletales) reveals a divergence of the mating type B locus.</title>
        <authorList>
            <person name="Mujic A.B."/>
            <person name="Kuo A."/>
            <person name="Tritt A."/>
            <person name="Lipzen A."/>
            <person name="Chen C."/>
            <person name="Johnson J."/>
            <person name="Sharma A."/>
            <person name="Barry K."/>
            <person name="Grigoriev I.V."/>
            <person name="Spatafora J.W."/>
        </authorList>
    </citation>
    <scope>NUCLEOTIDE SEQUENCE [LARGE SCALE GENOMIC DNA]</scope>
    <source>
        <strain evidence="2 3">AM-OR11-056</strain>
    </source>
</reference>
<dbReference type="EMBL" id="LVVM01000969">
    <property type="protein sequence ID" value="OJA19617.1"/>
    <property type="molecule type" value="Genomic_DNA"/>
</dbReference>
<feature type="compositionally biased region" description="Low complexity" evidence="1">
    <location>
        <begin position="564"/>
        <end position="579"/>
    </location>
</feature>
<feature type="compositionally biased region" description="Low complexity" evidence="1">
    <location>
        <begin position="611"/>
        <end position="629"/>
    </location>
</feature>
<evidence type="ECO:0000256" key="1">
    <source>
        <dbReference type="SAM" id="MobiDB-lite"/>
    </source>
</evidence>
<feature type="compositionally biased region" description="Polar residues" evidence="1">
    <location>
        <begin position="466"/>
        <end position="476"/>
    </location>
</feature>
<sequence>MHRALMSLSISDKPTFSSFVPPPIQRLSLPPSAADSPSKPSSTPISSSSKLPRSKSSVSAALPGAKKAQPSPPVPGPSTCNPSAIFPYLHRLEIRDDMASRRQQIPLLVLKLSSTSFLDSVATDLAAETPLYSVETVGSSTTIWRSDPWDAVKIADISWPKDIPLKGKGRDTHGAIIQMGDPRWKDTDSYLKCGSLGSNSRKFSIPNHPHVLKWKRTGHTYQCTTSSCKGPIATLEVSQDDETPPRIKVFERLSPLHESVPQLDHAGISLSLLDNLFVTALLLITEPDDWMTLRHNPTSLDTPAADHISVLKPKSTPASARQWRKIMYGEPLYPSLKTPAVDTRCNEDADVLDITEAAPLPTSVKQWRKIVYGEPLYPSLRPHSADGFDLSPRLNTAWDAASISSESVCYPATPSSAPSTGCFQSSFFDDSERTVPRINTNGRYSVPLSFSPAPISPIPASDCMPLSSQPSPSPRASTRRVLPAPPSSWHPPPATQPWIHRSRSSPRLSCMPPATGNHCTQCVTEDGVLIPPTTLDSPIDGAADAPPLRSRALSSGSVVRRRLPTVPSSPTSTVGSPPTRTKRLPLSGRTLPPTPVSIPRSSSSTGHRYTHSSNVVPTTTVSNTMPTRPSTAQQSRRHRPEKDPDEVLGWVRGVTRAHHRRVLDCDESENHLVDPEEAPPPAYNAIDFSKPPQSRALPNPSC</sequence>
<organism evidence="2 3">
    <name type="scientific">Rhizopogon vesiculosus</name>
    <dbReference type="NCBI Taxonomy" id="180088"/>
    <lineage>
        <taxon>Eukaryota</taxon>
        <taxon>Fungi</taxon>
        <taxon>Dikarya</taxon>
        <taxon>Basidiomycota</taxon>
        <taxon>Agaricomycotina</taxon>
        <taxon>Agaricomycetes</taxon>
        <taxon>Agaricomycetidae</taxon>
        <taxon>Boletales</taxon>
        <taxon>Suillineae</taxon>
        <taxon>Rhizopogonaceae</taxon>
        <taxon>Rhizopogon</taxon>
    </lineage>
</organism>
<proteinExistence type="predicted"/>
<comment type="caution">
    <text evidence="2">The sequence shown here is derived from an EMBL/GenBank/DDBJ whole genome shotgun (WGS) entry which is preliminary data.</text>
</comment>
<feature type="region of interest" description="Disordered" evidence="1">
    <location>
        <begin position="533"/>
        <end position="645"/>
    </location>
</feature>
<evidence type="ECO:0000313" key="2">
    <source>
        <dbReference type="EMBL" id="OJA19617.1"/>
    </source>
</evidence>
<evidence type="ECO:0000313" key="3">
    <source>
        <dbReference type="Proteomes" id="UP000183567"/>
    </source>
</evidence>
<feature type="compositionally biased region" description="Low complexity" evidence="1">
    <location>
        <begin position="27"/>
        <end position="59"/>
    </location>
</feature>
<protein>
    <submittedName>
        <fullName evidence="2">Uncharacterized protein</fullName>
    </submittedName>
</protein>
<accession>A0A1J8R1W1</accession>
<gene>
    <name evidence="2" type="ORF">AZE42_03862</name>
</gene>
<dbReference type="AlphaFoldDB" id="A0A1J8R1W1"/>
<keyword evidence="3" id="KW-1185">Reference proteome</keyword>
<feature type="region of interest" description="Disordered" evidence="1">
    <location>
        <begin position="667"/>
        <end position="702"/>
    </location>
</feature>
<feature type="compositionally biased region" description="Pro residues" evidence="1">
    <location>
        <begin position="483"/>
        <end position="495"/>
    </location>
</feature>
<feature type="region of interest" description="Disordered" evidence="1">
    <location>
        <begin position="13"/>
        <end position="79"/>
    </location>
</feature>
<dbReference type="OrthoDB" id="3270497at2759"/>